<dbReference type="GO" id="GO:0005829">
    <property type="term" value="C:cytosol"/>
    <property type="evidence" value="ECO:0007669"/>
    <property type="project" value="TreeGrafter"/>
</dbReference>
<keyword evidence="3 9" id="KW-0479">Metal-binding</keyword>
<evidence type="ECO:0000256" key="2">
    <source>
        <dbReference type="ARBA" id="ARBA00022598"/>
    </source>
</evidence>
<evidence type="ECO:0000259" key="10">
    <source>
        <dbReference type="Pfam" id="PF01406"/>
    </source>
</evidence>
<dbReference type="EC" id="6.1.1.16" evidence="9"/>
<evidence type="ECO:0000256" key="6">
    <source>
        <dbReference type="ARBA" id="ARBA00022840"/>
    </source>
</evidence>
<proteinExistence type="inferred from homology"/>
<feature type="binding site" evidence="9">
    <location>
        <position position="30"/>
    </location>
    <ligand>
        <name>Zn(2+)</name>
        <dbReference type="ChEBI" id="CHEBI:29105"/>
    </ligand>
</feature>
<keyword evidence="5 9" id="KW-0862">Zinc</keyword>
<feature type="binding site" evidence="9">
    <location>
        <position position="224"/>
    </location>
    <ligand>
        <name>Zn(2+)</name>
        <dbReference type="ChEBI" id="CHEBI:29105"/>
    </ligand>
</feature>
<protein>
    <recommendedName>
        <fullName evidence="9">Cysteine--tRNA ligase</fullName>
        <ecNumber evidence="9">6.1.1.16</ecNumber>
    </recommendedName>
    <alternativeName>
        <fullName evidence="9">Cysteinyl-tRNA synthetase</fullName>
        <shortName evidence="9">CysRS</shortName>
    </alternativeName>
</protein>
<dbReference type="GO" id="GO:0008270">
    <property type="term" value="F:zinc ion binding"/>
    <property type="evidence" value="ECO:0007669"/>
    <property type="project" value="UniProtKB-UniRule"/>
</dbReference>
<dbReference type="EMBL" id="PEZH01000030">
    <property type="protein sequence ID" value="PIS15110.1"/>
    <property type="molecule type" value="Genomic_DNA"/>
</dbReference>
<comment type="subcellular location">
    <subcellularLocation>
        <location evidence="9">Cytoplasm</location>
    </subcellularLocation>
</comment>
<dbReference type="PANTHER" id="PTHR10890">
    <property type="entry name" value="CYSTEINYL-TRNA SYNTHETASE"/>
    <property type="match status" value="1"/>
</dbReference>
<dbReference type="Proteomes" id="UP000231282">
    <property type="component" value="Unassembled WGS sequence"/>
</dbReference>
<dbReference type="GO" id="GO:0006423">
    <property type="term" value="P:cysteinyl-tRNA aminoacylation"/>
    <property type="evidence" value="ECO:0007669"/>
    <property type="project" value="UniProtKB-UniRule"/>
</dbReference>
<keyword evidence="2 9" id="KW-0436">Ligase</keyword>
<evidence type="ECO:0000313" key="13">
    <source>
        <dbReference type="Proteomes" id="UP000231282"/>
    </source>
</evidence>
<dbReference type="InterPro" id="IPR015803">
    <property type="entry name" value="Cys-tRNA-ligase"/>
</dbReference>
<reference evidence="13" key="1">
    <citation type="submission" date="2017-09" db="EMBL/GenBank/DDBJ databases">
        <title>Depth-based differentiation of microbial function through sediment-hosted aquifers and enrichment of novel symbionts in the deep terrestrial subsurface.</title>
        <authorList>
            <person name="Probst A.J."/>
            <person name="Ladd B."/>
            <person name="Jarett J.K."/>
            <person name="Geller-Mcgrath D.E."/>
            <person name="Sieber C.M.K."/>
            <person name="Emerson J.B."/>
            <person name="Anantharaman K."/>
            <person name="Thomas B.C."/>
            <person name="Malmstrom R."/>
            <person name="Stieglmeier M."/>
            <person name="Klingl A."/>
            <person name="Woyke T."/>
            <person name="Ryan C.M."/>
            <person name="Banfield J.F."/>
        </authorList>
    </citation>
    <scope>NUCLEOTIDE SEQUENCE [LARGE SCALE GENOMIC DNA]</scope>
</reference>
<feature type="binding site" evidence="9">
    <location>
        <position position="297"/>
    </location>
    <ligand>
        <name>ATP</name>
        <dbReference type="ChEBI" id="CHEBI:30616"/>
    </ligand>
</feature>
<feature type="binding site" evidence="9">
    <location>
        <position position="266"/>
    </location>
    <ligand>
        <name>Zn(2+)</name>
        <dbReference type="ChEBI" id="CHEBI:29105"/>
    </ligand>
</feature>
<sequence length="519" mass="60495">MKALRLYNTLTRQKELFKPLFPPKVRIYTCGPTVYDHTHLGHMRTYTNTDILVRVLKYFNYQPYQVMNITDVGHLLGDRDLGEDKMEKAARKEKKDAWEIADKYSEEFFLVMKKLNIGKADVVSKATDNISPMILLVQELERRGFTYKTDDGIYFDTAKLSDYGKLAHMPREKLVEGARIEPNPQKHNSTDFALWKFTPKGTHRQMEWVSPWYEKSFPGWHIECSAMAMRHLSNCFVGKKFYPQRFETIDIHTGGVDHIAVHHTNEIAQVEAATEKKFVNYWMHSEFLQVDGKKMSKSLGNFYTLFDLESRGYKDLMPLRYLFLNTHYRKKMNFTWKALSGAEVAYENIVRDLSFLPDQIWALRLANKRVGARRGNNSDRNKEKYYLAEFADKLANDLNMPQAIAVLHKVLNDNSLPPLSEKKIIANFDLVLGLKLLERAEAIRQSREKKLPAKVAFLIKEREVLREKEKWVEADKIRKEIKKLGYKIEDTPEGAKITVKKTRSASWRTKLKPAEEVGN</sequence>
<evidence type="ECO:0000256" key="5">
    <source>
        <dbReference type="ARBA" id="ARBA00022833"/>
    </source>
</evidence>
<dbReference type="InterPro" id="IPR014729">
    <property type="entry name" value="Rossmann-like_a/b/a_fold"/>
</dbReference>
<dbReference type="PRINTS" id="PR00983">
    <property type="entry name" value="TRNASYNTHCYS"/>
</dbReference>
<dbReference type="PANTHER" id="PTHR10890:SF3">
    <property type="entry name" value="CYSTEINE--TRNA LIGASE, CYTOPLASMIC"/>
    <property type="match status" value="1"/>
</dbReference>
<name>A0A2H0WR36_9BACT</name>
<dbReference type="SUPFAM" id="SSF47323">
    <property type="entry name" value="Anticodon-binding domain of a subclass of class I aminoacyl-tRNA synthetases"/>
    <property type="match status" value="1"/>
</dbReference>
<evidence type="ECO:0000259" key="11">
    <source>
        <dbReference type="Pfam" id="PF23493"/>
    </source>
</evidence>
<feature type="binding site" evidence="9">
    <location>
        <position position="262"/>
    </location>
    <ligand>
        <name>Zn(2+)</name>
        <dbReference type="ChEBI" id="CHEBI:29105"/>
    </ligand>
</feature>
<dbReference type="AlphaFoldDB" id="A0A2H0WR36"/>
<comment type="similarity">
    <text evidence="9">Belongs to the class-I aminoacyl-tRNA synthetase family.</text>
</comment>
<evidence type="ECO:0000256" key="1">
    <source>
        <dbReference type="ARBA" id="ARBA00011245"/>
    </source>
</evidence>
<dbReference type="NCBIfam" id="TIGR00435">
    <property type="entry name" value="cysS"/>
    <property type="match status" value="1"/>
</dbReference>
<dbReference type="SUPFAM" id="SSF52374">
    <property type="entry name" value="Nucleotidylyl transferase"/>
    <property type="match status" value="1"/>
</dbReference>
<dbReference type="CDD" id="cd00672">
    <property type="entry name" value="CysRS_core"/>
    <property type="match status" value="1"/>
</dbReference>
<evidence type="ECO:0000256" key="7">
    <source>
        <dbReference type="ARBA" id="ARBA00022917"/>
    </source>
</evidence>
<evidence type="ECO:0000256" key="4">
    <source>
        <dbReference type="ARBA" id="ARBA00022741"/>
    </source>
</evidence>
<accession>A0A2H0WR36</accession>
<dbReference type="HAMAP" id="MF_00041">
    <property type="entry name" value="Cys_tRNA_synth"/>
    <property type="match status" value="1"/>
</dbReference>
<comment type="subunit">
    <text evidence="1 9">Monomer.</text>
</comment>
<dbReference type="InterPro" id="IPR032678">
    <property type="entry name" value="tRNA-synt_1_cat_dom"/>
</dbReference>
<comment type="caution">
    <text evidence="12">The sequence shown here is derived from an EMBL/GenBank/DDBJ whole genome shotgun (WGS) entry which is preliminary data.</text>
</comment>
<comment type="cofactor">
    <cofactor evidence="9">
        <name>Zn(2+)</name>
        <dbReference type="ChEBI" id="CHEBI:29105"/>
    </cofactor>
    <text evidence="9">Binds 1 zinc ion per subunit.</text>
</comment>
<feature type="domain" description="tRNA synthetases class I catalytic" evidence="10">
    <location>
        <begin position="17"/>
        <end position="341"/>
    </location>
</feature>
<dbReference type="InterPro" id="IPR024909">
    <property type="entry name" value="Cys-tRNA/MSH_ligase"/>
</dbReference>
<keyword evidence="4 9" id="KW-0547">Nucleotide-binding</keyword>
<organism evidence="12 13">
    <name type="scientific">Candidatus Shapirobacteria bacterium CG09_land_8_20_14_0_10_38_17</name>
    <dbReference type="NCBI Taxonomy" id="1974884"/>
    <lineage>
        <taxon>Bacteria</taxon>
        <taxon>Candidatus Shapironibacteriota</taxon>
    </lineage>
</organism>
<feature type="domain" description="Cysteinyl-tRNA ligase anticodon binding" evidence="11">
    <location>
        <begin position="450"/>
        <end position="492"/>
    </location>
</feature>
<feature type="short sequence motif" description="'HIGH' region" evidence="9">
    <location>
        <begin position="32"/>
        <end position="42"/>
    </location>
</feature>
<dbReference type="Pfam" id="PF23493">
    <property type="entry name" value="CysS_C"/>
    <property type="match status" value="1"/>
</dbReference>
<dbReference type="Pfam" id="PF01406">
    <property type="entry name" value="tRNA-synt_1e"/>
    <property type="match status" value="1"/>
</dbReference>
<keyword evidence="9" id="KW-0963">Cytoplasm</keyword>
<evidence type="ECO:0000313" key="12">
    <source>
        <dbReference type="EMBL" id="PIS15110.1"/>
    </source>
</evidence>
<dbReference type="InterPro" id="IPR009080">
    <property type="entry name" value="tRNAsynth_Ia_anticodon-bd"/>
</dbReference>
<gene>
    <name evidence="9" type="primary">cysS</name>
    <name evidence="12" type="ORF">COT63_01680</name>
</gene>
<dbReference type="GO" id="GO:0005524">
    <property type="term" value="F:ATP binding"/>
    <property type="evidence" value="ECO:0007669"/>
    <property type="project" value="UniProtKB-UniRule"/>
</dbReference>
<dbReference type="InterPro" id="IPR056411">
    <property type="entry name" value="CysS_C"/>
</dbReference>
<keyword evidence="8 9" id="KW-0030">Aminoacyl-tRNA synthetase</keyword>
<dbReference type="Gene3D" id="1.20.120.1910">
    <property type="entry name" value="Cysteine-tRNA ligase, C-terminal anti-codon recognition domain"/>
    <property type="match status" value="1"/>
</dbReference>
<dbReference type="Gene3D" id="3.40.50.620">
    <property type="entry name" value="HUPs"/>
    <property type="match status" value="1"/>
</dbReference>
<dbReference type="GO" id="GO:0004817">
    <property type="term" value="F:cysteine-tRNA ligase activity"/>
    <property type="evidence" value="ECO:0007669"/>
    <property type="project" value="UniProtKB-UniRule"/>
</dbReference>
<evidence type="ECO:0000256" key="8">
    <source>
        <dbReference type="ARBA" id="ARBA00023146"/>
    </source>
</evidence>
<feature type="short sequence motif" description="'KMSKS' region" evidence="9">
    <location>
        <begin position="294"/>
        <end position="298"/>
    </location>
</feature>
<evidence type="ECO:0000256" key="9">
    <source>
        <dbReference type="HAMAP-Rule" id="MF_00041"/>
    </source>
</evidence>
<keyword evidence="6 9" id="KW-0067">ATP-binding</keyword>
<comment type="catalytic activity">
    <reaction evidence="9">
        <text>tRNA(Cys) + L-cysteine + ATP = L-cysteinyl-tRNA(Cys) + AMP + diphosphate</text>
        <dbReference type="Rhea" id="RHEA:17773"/>
        <dbReference type="Rhea" id="RHEA-COMP:9661"/>
        <dbReference type="Rhea" id="RHEA-COMP:9679"/>
        <dbReference type="ChEBI" id="CHEBI:30616"/>
        <dbReference type="ChEBI" id="CHEBI:33019"/>
        <dbReference type="ChEBI" id="CHEBI:35235"/>
        <dbReference type="ChEBI" id="CHEBI:78442"/>
        <dbReference type="ChEBI" id="CHEBI:78517"/>
        <dbReference type="ChEBI" id="CHEBI:456215"/>
        <dbReference type="EC" id="6.1.1.16"/>
    </reaction>
</comment>
<keyword evidence="7 9" id="KW-0648">Protein biosynthesis</keyword>
<evidence type="ECO:0000256" key="3">
    <source>
        <dbReference type="ARBA" id="ARBA00022723"/>
    </source>
</evidence>